<comment type="caution">
    <text evidence="1">The sequence shown here is derived from an EMBL/GenBank/DDBJ whole genome shotgun (WGS) entry which is preliminary data.</text>
</comment>
<proteinExistence type="predicted"/>
<keyword evidence="2" id="KW-1185">Reference proteome</keyword>
<reference evidence="1" key="1">
    <citation type="submission" date="2013-03" db="EMBL/GenBank/DDBJ databases">
        <title>Genome Sequence of the Profundibacterium mesophilum strain KAUST100406-0324T from Red Sea, a novel genus in the family Rhodobacteraceae.</title>
        <authorList>
            <person name="Essack M."/>
            <person name="Alam I."/>
            <person name="Lafi F."/>
            <person name="Alawi W."/>
            <person name="Kamanu F."/>
            <person name="Al-Suwailem A."/>
            <person name="Lee O.O."/>
            <person name="Xu Y."/>
            <person name="Bajic V."/>
            <person name="Qian P.-Y."/>
            <person name="Archer J."/>
        </authorList>
    </citation>
    <scope>NUCLEOTIDE SEQUENCE</scope>
    <source>
        <strain evidence="1">KAUST100406-0324</strain>
    </source>
</reference>
<dbReference type="RefSeq" id="WP_159963554.1">
    <property type="nucleotide sequence ID" value="NZ_APKE01000001.1"/>
</dbReference>
<sequence>MDQDYAERIAIKALGWLAADEELLMTFLGASGADIDSLRSAAADPHFLGAVLDFVMMDDAWVTRFCNDAALPPEMPMRARQALPGGAQVHWT</sequence>
<dbReference type="Pfam" id="PF12096">
    <property type="entry name" value="DUF3572"/>
    <property type="match status" value="1"/>
</dbReference>
<organism evidence="1 2">
    <name type="scientific">Profundibacterium mesophilum KAUST100406-0324</name>
    <dbReference type="NCBI Taxonomy" id="1037889"/>
    <lineage>
        <taxon>Bacteria</taxon>
        <taxon>Pseudomonadati</taxon>
        <taxon>Pseudomonadota</taxon>
        <taxon>Alphaproteobacteria</taxon>
        <taxon>Rhodobacterales</taxon>
        <taxon>Roseobacteraceae</taxon>
        <taxon>Profundibacterium</taxon>
    </lineage>
</organism>
<evidence type="ECO:0000313" key="2">
    <source>
        <dbReference type="Proteomes" id="UP000698242"/>
    </source>
</evidence>
<accession>A0A921TCV4</accession>
<evidence type="ECO:0000313" key="1">
    <source>
        <dbReference type="EMBL" id="KAF0677580.1"/>
    </source>
</evidence>
<dbReference type="EMBL" id="APKE01000001">
    <property type="protein sequence ID" value="KAF0677580.1"/>
    <property type="molecule type" value="Genomic_DNA"/>
</dbReference>
<gene>
    <name evidence="1" type="ORF">PMES_00085</name>
</gene>
<name>A0A921TCV4_9RHOB</name>
<dbReference type="InterPro" id="IPR021955">
    <property type="entry name" value="DUF3572"/>
</dbReference>
<dbReference type="AlphaFoldDB" id="A0A921TCV4"/>
<protein>
    <recommendedName>
        <fullName evidence="3">DUF3572 domain-containing protein</fullName>
    </recommendedName>
</protein>
<dbReference type="OrthoDB" id="7356934at2"/>
<dbReference type="Proteomes" id="UP000698242">
    <property type="component" value="Unassembled WGS sequence"/>
</dbReference>
<evidence type="ECO:0008006" key="3">
    <source>
        <dbReference type="Google" id="ProtNLM"/>
    </source>
</evidence>